<keyword evidence="5" id="KW-1185">Reference proteome</keyword>
<dbReference type="SUPFAM" id="SSF47473">
    <property type="entry name" value="EF-hand"/>
    <property type="match status" value="1"/>
</dbReference>
<dbReference type="Gene3D" id="1.10.238.10">
    <property type="entry name" value="EF-hand"/>
    <property type="match status" value="1"/>
</dbReference>
<dbReference type="EMBL" id="CAJNDS010000302">
    <property type="protein sequence ID" value="CAE7041306.1"/>
    <property type="molecule type" value="Genomic_DNA"/>
</dbReference>
<dbReference type="InterPro" id="IPR018247">
    <property type="entry name" value="EF_Hand_1_Ca_BS"/>
</dbReference>
<dbReference type="Proteomes" id="UP000604046">
    <property type="component" value="Unassembled WGS sequence"/>
</dbReference>
<dbReference type="SMART" id="SM00054">
    <property type="entry name" value="EFh"/>
    <property type="match status" value="2"/>
</dbReference>
<evidence type="ECO:0000313" key="4">
    <source>
        <dbReference type="EMBL" id="CAE7041306.1"/>
    </source>
</evidence>
<evidence type="ECO:0000256" key="1">
    <source>
        <dbReference type="ARBA" id="ARBA00022837"/>
    </source>
</evidence>
<accession>A0A812IM40</accession>
<evidence type="ECO:0000259" key="3">
    <source>
        <dbReference type="PROSITE" id="PS50222"/>
    </source>
</evidence>
<feature type="chain" id="PRO_5032865729" evidence="2">
    <location>
        <begin position="20"/>
        <end position="726"/>
    </location>
</feature>
<organism evidence="4 5">
    <name type="scientific">Symbiodinium natans</name>
    <dbReference type="NCBI Taxonomy" id="878477"/>
    <lineage>
        <taxon>Eukaryota</taxon>
        <taxon>Sar</taxon>
        <taxon>Alveolata</taxon>
        <taxon>Dinophyceae</taxon>
        <taxon>Suessiales</taxon>
        <taxon>Symbiodiniaceae</taxon>
        <taxon>Symbiodinium</taxon>
    </lineage>
</organism>
<keyword evidence="1" id="KW-0106">Calcium</keyword>
<reference evidence="4" key="1">
    <citation type="submission" date="2021-02" db="EMBL/GenBank/DDBJ databases">
        <authorList>
            <person name="Dougan E. K."/>
            <person name="Rhodes N."/>
            <person name="Thang M."/>
            <person name="Chan C."/>
        </authorList>
    </citation>
    <scope>NUCLEOTIDE SEQUENCE</scope>
</reference>
<feature type="signal peptide" evidence="2">
    <location>
        <begin position="1"/>
        <end position="19"/>
    </location>
</feature>
<dbReference type="GO" id="GO:0005509">
    <property type="term" value="F:calcium ion binding"/>
    <property type="evidence" value="ECO:0007669"/>
    <property type="project" value="InterPro"/>
</dbReference>
<feature type="domain" description="EF-hand" evidence="3">
    <location>
        <begin position="617"/>
        <end position="652"/>
    </location>
</feature>
<dbReference type="PROSITE" id="PS50222">
    <property type="entry name" value="EF_HAND_2"/>
    <property type="match status" value="2"/>
</dbReference>
<sequence length="726" mass="81338">MSRLASAAIVASILPSAWAIRSRTSLEADDEAMETPAAMCHASDVEMWYSLETGALSEKAGDLESHQFLQQLGTGVKPSALMACLNKHRKGESEGMTWKQSKQSILETLITGMNSAFHARAKTGIYKMLKSGLNMTSHGVDHLLQWAFEHTEGRNPFCKNQQQRYEVIDPLGTALTSSGADEKEHAEVKDAESARFQETHIVEKLTHIVQRSVSGLLTAGCTTGPYNTGEPRRLDVPDDESLPPVVRRTFELLQAAALHTTSRQHIYASLLLSTFLDYTKRMKLNLTSIEMPPEAQKMWDMLGSVANAELSTRFYADAQAAIREGSADMQITNNSCNCEHISAVTAKALADTMAAVGFEVGKAEGDWAWQLTDSNMTDLLTLTELGIEDPEVSLLNIMGEMKRMPNVTKQREIVQWILVRMPIVQNYLAHLQTKQVMDPASLKAYHQKLTWLRFFEILLAVFNEAEDADLGDALHGPSLKFRQENVALGLLTAATAVLTKFSWDGAMLKMENSAAFNDWNVALYTVWNYRLASAQLRRDRRHLHLWHALGLPILESIGNHGTADYFINYRRDGLYTATIAMQEMPYPDEARCRESFVKKKFGDAQDSLRRLLASLRTDQRQIAEAFRRFDADSSGHLDADECKNMCAYLGWGLEEASLMDLDKDGRITLSDFQGFVGRMGGVQQLFEHRRLRISSSRKARKRFVADLPSISQMGECMQYMGRLSAL</sequence>
<dbReference type="InterPro" id="IPR002048">
    <property type="entry name" value="EF_hand_dom"/>
</dbReference>
<dbReference type="CDD" id="cd00051">
    <property type="entry name" value="EFh"/>
    <property type="match status" value="1"/>
</dbReference>
<dbReference type="InterPro" id="IPR011992">
    <property type="entry name" value="EF-hand-dom_pair"/>
</dbReference>
<keyword evidence="2" id="KW-0732">Signal</keyword>
<protein>
    <submittedName>
        <fullName evidence="4">ROM3 protein</fullName>
    </submittedName>
</protein>
<comment type="caution">
    <text evidence="4">The sequence shown here is derived from an EMBL/GenBank/DDBJ whole genome shotgun (WGS) entry which is preliminary data.</text>
</comment>
<dbReference type="AlphaFoldDB" id="A0A812IM40"/>
<proteinExistence type="predicted"/>
<evidence type="ECO:0000313" key="5">
    <source>
        <dbReference type="Proteomes" id="UP000604046"/>
    </source>
</evidence>
<feature type="domain" description="EF-hand" evidence="3">
    <location>
        <begin position="658"/>
        <end position="682"/>
    </location>
</feature>
<dbReference type="PROSITE" id="PS00018">
    <property type="entry name" value="EF_HAND_1"/>
    <property type="match status" value="1"/>
</dbReference>
<dbReference type="Pfam" id="PF13202">
    <property type="entry name" value="EF-hand_5"/>
    <property type="match status" value="2"/>
</dbReference>
<gene>
    <name evidence="4" type="primary">ROM3</name>
    <name evidence="4" type="ORF">SNAT2548_LOCUS4871</name>
</gene>
<name>A0A812IM40_9DINO</name>
<dbReference type="OrthoDB" id="438679at2759"/>
<evidence type="ECO:0000256" key="2">
    <source>
        <dbReference type="SAM" id="SignalP"/>
    </source>
</evidence>